<evidence type="ECO:0008006" key="3">
    <source>
        <dbReference type="Google" id="ProtNLM"/>
    </source>
</evidence>
<dbReference type="Proteomes" id="UP000528460">
    <property type="component" value="Unassembled WGS sequence"/>
</dbReference>
<accession>A0A7Y4NBQ6</accession>
<reference evidence="1 2" key="1">
    <citation type="submission" date="2020-05" db="EMBL/GenBank/DDBJ databases">
        <authorList>
            <person name="Whitworth D."/>
        </authorList>
    </citation>
    <scope>NUCLEOTIDE SEQUENCE [LARGE SCALE GENOMIC DNA]</scope>
    <source>
        <strain evidence="1 2">CA046A</strain>
    </source>
</reference>
<comment type="caution">
    <text evidence="1">The sequence shown here is derived from an EMBL/GenBank/DDBJ whole genome shotgun (WGS) entry which is preliminary data.</text>
</comment>
<proteinExistence type="predicted"/>
<dbReference type="PROSITE" id="PS51257">
    <property type="entry name" value="PROKAR_LIPOPROTEIN"/>
    <property type="match status" value="1"/>
</dbReference>
<name>A0A7Y4NBQ6_9BACT</name>
<organism evidence="1 2">
    <name type="scientific">Corallococcus exercitus</name>
    <dbReference type="NCBI Taxonomy" id="2316736"/>
    <lineage>
        <taxon>Bacteria</taxon>
        <taxon>Pseudomonadati</taxon>
        <taxon>Myxococcota</taxon>
        <taxon>Myxococcia</taxon>
        <taxon>Myxococcales</taxon>
        <taxon>Cystobacterineae</taxon>
        <taxon>Myxococcaceae</taxon>
        <taxon>Corallococcus</taxon>
    </lineage>
</organism>
<protein>
    <recommendedName>
        <fullName evidence="3">ChaN family lipoprotein</fullName>
    </recommendedName>
</protein>
<evidence type="ECO:0000313" key="2">
    <source>
        <dbReference type="Proteomes" id="UP000528460"/>
    </source>
</evidence>
<dbReference type="RefSeq" id="WP_171411850.1">
    <property type="nucleotide sequence ID" value="NZ_JABFJW010000003.1"/>
</dbReference>
<gene>
    <name evidence="1" type="ORF">HNS30_00865</name>
</gene>
<evidence type="ECO:0000313" key="1">
    <source>
        <dbReference type="EMBL" id="NOK07601.1"/>
    </source>
</evidence>
<dbReference type="AlphaFoldDB" id="A0A7Y4NBQ6"/>
<sequence length="505" mass="54936">MRSILNVGWLALLLVVGCAARPKDWDLTGQEAIYDRPLEEVWPSVRQYFVDAKLSFREAPGSPVLQTEWKEEFGGSKIAGYWHRYLVLGKRETPTKSKLWIIRVTRSANKTLSAPGKELEWGVSRNMGNDANRMGAAPAPGGPETLEGGLALSVEDDEDRFSMPRGENAIVAESAHGTRDLNMEWRVFHAIAPGLALKDESSPRTDTQGVAKAPGAKDAPAFTECGAPIIGLKAQAQAGGVLLLGELHGTQQVPRFIAQAACQLTVEGTPVSVGLELPAENQARITTFLKSEGGEEDWLRLMEAPFWRSPYPDGRGSEAVANMLEQLRLLRTRGLDVAVFVYDHPKLTGQQREQALAATVLKEVEAGPARFHLVVSGNIHPRTSKGLPWDKQYQPMGRLLAARLKHVVALDVAYDSGSAWICAPNAQSRKLDCGVKEAKGKDNGDRFFVHVWDSPNKDGYHGVFYVGRVTASAPAILKGLGRPGADDNSVFPLAPDVDAVASARR</sequence>
<dbReference type="EMBL" id="JABFJW010000003">
    <property type="protein sequence ID" value="NOK07601.1"/>
    <property type="molecule type" value="Genomic_DNA"/>
</dbReference>